<reference evidence="2" key="1">
    <citation type="submission" date="2018-08" db="EMBL/GenBank/DDBJ databases">
        <title>Identification of Burkholderia cepacia strains that express a Burkholderia pseudomallei-like capsular polysaccharide.</title>
        <authorList>
            <person name="Burtnick M.N."/>
            <person name="Vongsouvath M."/>
            <person name="Newton P."/>
            <person name="Wuthiekanun V."/>
            <person name="Limmathurotsakul D."/>
            <person name="Brett P.J."/>
            <person name="Chantratita N."/>
            <person name="Dance D.A."/>
        </authorList>
    </citation>
    <scope>NUCLEOTIDE SEQUENCE</scope>
    <source>
        <strain evidence="2">SBXCC001</strain>
    </source>
</reference>
<name>A0AAW9CQ00_BURTH</name>
<feature type="compositionally biased region" description="Low complexity" evidence="1">
    <location>
        <begin position="1"/>
        <end position="12"/>
    </location>
</feature>
<evidence type="ECO:0000256" key="1">
    <source>
        <dbReference type="SAM" id="MobiDB-lite"/>
    </source>
</evidence>
<dbReference type="EMBL" id="QXCT01000001">
    <property type="protein sequence ID" value="MDW9251686.1"/>
    <property type="molecule type" value="Genomic_DNA"/>
</dbReference>
<dbReference type="Proteomes" id="UP001272137">
    <property type="component" value="Unassembled WGS sequence"/>
</dbReference>
<protein>
    <submittedName>
        <fullName evidence="2">Uncharacterized protein</fullName>
    </submittedName>
</protein>
<accession>A0AAW9CQ00</accession>
<proteinExistence type="predicted"/>
<sequence>MRRSDAAAASPGGAAGSIRHAAPLGARLVGQTGSHRIAAV</sequence>
<gene>
    <name evidence="2" type="ORF">C7S16_4494</name>
</gene>
<comment type="caution">
    <text evidence="2">The sequence shown here is derived from an EMBL/GenBank/DDBJ whole genome shotgun (WGS) entry which is preliminary data.</text>
</comment>
<organism evidence="2 3">
    <name type="scientific">Burkholderia thailandensis</name>
    <dbReference type="NCBI Taxonomy" id="57975"/>
    <lineage>
        <taxon>Bacteria</taxon>
        <taxon>Pseudomonadati</taxon>
        <taxon>Pseudomonadota</taxon>
        <taxon>Betaproteobacteria</taxon>
        <taxon>Burkholderiales</taxon>
        <taxon>Burkholderiaceae</taxon>
        <taxon>Burkholderia</taxon>
        <taxon>pseudomallei group</taxon>
    </lineage>
</organism>
<evidence type="ECO:0000313" key="3">
    <source>
        <dbReference type="Proteomes" id="UP001272137"/>
    </source>
</evidence>
<feature type="region of interest" description="Disordered" evidence="1">
    <location>
        <begin position="1"/>
        <end position="24"/>
    </location>
</feature>
<evidence type="ECO:0000313" key="2">
    <source>
        <dbReference type="EMBL" id="MDW9251686.1"/>
    </source>
</evidence>
<dbReference type="AlphaFoldDB" id="A0AAW9CQ00"/>